<protein>
    <submittedName>
        <fullName evidence="3">Uncharacterized protein</fullName>
    </submittedName>
</protein>
<sequence length="485" mass="51322">MAKLLFLLTAIVIFHITLSLSTELSVQLSPTENLCCQSLGKALNAILPSGITPAAVDLILSLVTSLPGLTPANKNILSNCLNSLEQQINGGNPNLLTLVPKLLQNVNAFLTCLTTSCTPVGMNNSTGEIPNGITFNGNFPPVNITYANNNQGYGTAEITCAGYPGYFACINYYLNGTQVGQSCNNITLGQSISINETCNKNKTWGPVSLDAVSCNYLLPPCAKCQLIGTNQDTEAPDSSSYQIDNQWCLAAEIVCAGSASSFACMDYNLNGAQISQTCTDVLGGPITLDETCTNVTQWGPVDLDSVGCLYVPEIGILPSNSNVTNQTLPSVNVTYQNFAQGYPEAIITCPALQGLSGCVDFYLNGAQVGQNCANTVTVTWNSQRQWGPVQLDSVGCTYSSCCSLANTRVITAPGNYIYSSNWCAPTITLTCVAIPCCSMYQFTLGYNNNANSYAAVSSSNINSIDVQCVNSILEFNGGVISALLC</sequence>
<feature type="signal peptide" evidence="1">
    <location>
        <begin position="1"/>
        <end position="19"/>
    </location>
</feature>
<name>A0A914EC51_9BILA</name>
<evidence type="ECO:0000313" key="2">
    <source>
        <dbReference type="Proteomes" id="UP000887540"/>
    </source>
</evidence>
<accession>A0A914EC51</accession>
<organism evidence="2 3">
    <name type="scientific">Acrobeloides nanus</name>
    <dbReference type="NCBI Taxonomy" id="290746"/>
    <lineage>
        <taxon>Eukaryota</taxon>
        <taxon>Metazoa</taxon>
        <taxon>Ecdysozoa</taxon>
        <taxon>Nematoda</taxon>
        <taxon>Chromadorea</taxon>
        <taxon>Rhabditida</taxon>
        <taxon>Tylenchina</taxon>
        <taxon>Cephalobomorpha</taxon>
        <taxon>Cephaloboidea</taxon>
        <taxon>Cephalobidae</taxon>
        <taxon>Acrobeloides</taxon>
    </lineage>
</organism>
<keyword evidence="2" id="KW-1185">Reference proteome</keyword>
<evidence type="ECO:0000313" key="3">
    <source>
        <dbReference type="WBParaSite" id="ACRNAN_scaffold6782.g19202.t1"/>
    </source>
</evidence>
<dbReference type="AlphaFoldDB" id="A0A914EC51"/>
<dbReference type="WBParaSite" id="ACRNAN_scaffold6782.g19202.t1">
    <property type="protein sequence ID" value="ACRNAN_scaffold6782.g19202.t1"/>
    <property type="gene ID" value="ACRNAN_scaffold6782.g19202"/>
</dbReference>
<feature type="chain" id="PRO_5037296343" evidence="1">
    <location>
        <begin position="20"/>
        <end position="485"/>
    </location>
</feature>
<proteinExistence type="predicted"/>
<dbReference type="Proteomes" id="UP000887540">
    <property type="component" value="Unplaced"/>
</dbReference>
<reference evidence="3" key="1">
    <citation type="submission" date="2022-11" db="UniProtKB">
        <authorList>
            <consortium name="WormBaseParasite"/>
        </authorList>
    </citation>
    <scope>IDENTIFICATION</scope>
</reference>
<evidence type="ECO:0000256" key="1">
    <source>
        <dbReference type="SAM" id="SignalP"/>
    </source>
</evidence>
<keyword evidence="1" id="KW-0732">Signal</keyword>